<sequence>MSSTYEALVLDEPCTRCNFPKIEMRKLVYMSPNEFEVLVFVCPNCGYHQSYIADLNSKKPVRYTIYINQQSDLNTLIYRSPQADIAIPELGLEVDHTGFTQAKITTVEGFLLEAKSQVDALFTKSEAEKFLAMTEAALKGRLKFTFILDDESGASWVKARTGTNYEVEYQQNT</sequence>
<protein>
    <recommendedName>
        <fullName evidence="5">Zinc finger ZPR1-type domain-containing protein</fullName>
    </recommendedName>
</protein>
<organism evidence="6 7">
    <name type="scientific">Candidatus Marsarchaeota G2 archaeon OSP_D</name>
    <dbReference type="NCBI Taxonomy" id="1978157"/>
    <lineage>
        <taxon>Archaea</taxon>
        <taxon>Candidatus Marsarchaeota</taxon>
        <taxon>Candidatus Marsarchaeota group 2</taxon>
    </lineage>
</organism>
<keyword evidence="2" id="KW-0479">Metal-binding</keyword>
<dbReference type="Pfam" id="PF22794">
    <property type="entry name" value="jr-ZPR1"/>
    <property type="match status" value="1"/>
</dbReference>
<proteinExistence type="inferred from homology"/>
<evidence type="ECO:0000259" key="5">
    <source>
        <dbReference type="SMART" id="SM00709"/>
    </source>
</evidence>
<evidence type="ECO:0000256" key="2">
    <source>
        <dbReference type="ARBA" id="ARBA00022723"/>
    </source>
</evidence>
<evidence type="ECO:0000256" key="4">
    <source>
        <dbReference type="ARBA" id="ARBA00022833"/>
    </source>
</evidence>
<dbReference type="InterPro" id="IPR004457">
    <property type="entry name" value="Znf_ZPR1"/>
</dbReference>
<reference evidence="6 7" key="1">
    <citation type="submission" date="2017-04" db="EMBL/GenBank/DDBJ databases">
        <title>Novel microbial lineages endemic to geothermal iron-oxide mats fill important gaps in the evolutionary history of Archaea.</title>
        <authorList>
            <person name="Jay Z.J."/>
            <person name="Beam J.P."/>
            <person name="Dlakic M."/>
            <person name="Rusch D.B."/>
            <person name="Kozubal M.A."/>
            <person name="Inskeep W.P."/>
        </authorList>
    </citation>
    <scope>NUCLEOTIDE SEQUENCE [LARGE SCALE GENOMIC DNA]</scope>
    <source>
        <strain evidence="6">OSP_D</strain>
    </source>
</reference>
<dbReference type="EMBL" id="NEXE01000013">
    <property type="protein sequence ID" value="PSN91979.1"/>
    <property type="molecule type" value="Genomic_DNA"/>
</dbReference>
<evidence type="ECO:0000313" key="7">
    <source>
        <dbReference type="Proteomes" id="UP000240322"/>
    </source>
</evidence>
<comment type="similarity">
    <text evidence="1">Belongs to the ZPR1 family.</text>
</comment>
<evidence type="ECO:0000313" key="6">
    <source>
        <dbReference type="EMBL" id="PSN91979.1"/>
    </source>
</evidence>
<dbReference type="InterPro" id="IPR056180">
    <property type="entry name" value="ZPR1_jr_dom"/>
</dbReference>
<dbReference type="NCBIfam" id="TIGR00310">
    <property type="entry name" value="ZPR1_znf"/>
    <property type="match status" value="1"/>
</dbReference>
<evidence type="ECO:0000256" key="1">
    <source>
        <dbReference type="ARBA" id="ARBA00008354"/>
    </source>
</evidence>
<feature type="domain" description="Zinc finger ZPR1-type" evidence="5">
    <location>
        <begin position="12"/>
        <end position="159"/>
    </location>
</feature>
<dbReference type="PANTHER" id="PTHR10876:SF0">
    <property type="entry name" value="ZINC FINGER PROTEIN ZPR1"/>
    <property type="match status" value="1"/>
</dbReference>
<dbReference type="SMART" id="SM00709">
    <property type="entry name" value="Zpr1"/>
    <property type="match status" value="1"/>
</dbReference>
<dbReference type="PANTHER" id="PTHR10876">
    <property type="entry name" value="ZINC FINGER PROTEIN ZPR1"/>
    <property type="match status" value="1"/>
</dbReference>
<dbReference type="Gene3D" id="2.60.120.1040">
    <property type="entry name" value="ZPR1, A/B domain"/>
    <property type="match status" value="1"/>
</dbReference>
<dbReference type="InterPro" id="IPR042451">
    <property type="entry name" value="ZPR1_A/B_dom"/>
</dbReference>
<name>A0A2R6B038_9ARCH</name>
<evidence type="ECO:0000256" key="3">
    <source>
        <dbReference type="ARBA" id="ARBA00022771"/>
    </source>
</evidence>
<accession>A0A2R6B038</accession>
<keyword evidence="4" id="KW-0862">Zinc</keyword>
<comment type="caution">
    <text evidence="6">The sequence shown here is derived from an EMBL/GenBank/DDBJ whole genome shotgun (WGS) entry which is preliminary data.</text>
</comment>
<dbReference type="InterPro" id="IPR040141">
    <property type="entry name" value="ZPR1"/>
</dbReference>
<dbReference type="Proteomes" id="UP000240322">
    <property type="component" value="Unassembled WGS sequence"/>
</dbReference>
<dbReference type="AlphaFoldDB" id="A0A2R6B038"/>
<gene>
    <name evidence="6" type="ORF">B9Q03_02615</name>
</gene>
<dbReference type="GO" id="GO:0008270">
    <property type="term" value="F:zinc ion binding"/>
    <property type="evidence" value="ECO:0007669"/>
    <property type="project" value="UniProtKB-KW"/>
</dbReference>
<keyword evidence="3" id="KW-0863">Zinc-finger</keyword>